<evidence type="ECO:0000313" key="3">
    <source>
        <dbReference type="Proteomes" id="UP001158067"/>
    </source>
</evidence>
<evidence type="ECO:0000259" key="1">
    <source>
        <dbReference type="Pfam" id="PF14300"/>
    </source>
</evidence>
<accession>A0ABY1QQQ4</accession>
<name>A0ABY1QQQ4_9BACT</name>
<protein>
    <recommendedName>
        <fullName evidence="1">DNA mimic protein DMP19 C-terminal domain-containing protein</fullName>
    </recommendedName>
</protein>
<comment type="caution">
    <text evidence="2">The sequence shown here is derived from an EMBL/GenBank/DDBJ whole genome shotgun (WGS) entry which is preliminary data.</text>
</comment>
<keyword evidence="3" id="KW-1185">Reference proteome</keyword>
<organism evidence="2 3">
    <name type="scientific">Neorhodopirellula lusitana</name>
    <dbReference type="NCBI Taxonomy" id="445327"/>
    <lineage>
        <taxon>Bacteria</taxon>
        <taxon>Pseudomonadati</taxon>
        <taxon>Planctomycetota</taxon>
        <taxon>Planctomycetia</taxon>
        <taxon>Pirellulales</taxon>
        <taxon>Pirellulaceae</taxon>
        <taxon>Neorhodopirellula</taxon>
    </lineage>
</organism>
<gene>
    <name evidence="2" type="ORF">SAMN06265222_12519</name>
</gene>
<evidence type="ECO:0000313" key="2">
    <source>
        <dbReference type="EMBL" id="SMP78262.1"/>
    </source>
</evidence>
<sequence length="160" mass="18596">MDWYELTDEYHGQTLKFDGKLSSLSHDWQRELASVWRLEADVSNGTYLQFIENWNVESYDFALQCLKHIGARKMARIIEKCHKLVLKHTDPALPDSERFRDLMSNPVINSDGSMTTPPPSPLPDKVVQKVYALSYRFMDYPDDIAELGVAYYRPKVDAHR</sequence>
<dbReference type="Gene3D" id="1.20.1420.60">
    <property type="match status" value="1"/>
</dbReference>
<dbReference type="Proteomes" id="UP001158067">
    <property type="component" value="Unassembled WGS sequence"/>
</dbReference>
<dbReference type="InterPro" id="IPR025402">
    <property type="entry name" value="DMP19_C"/>
</dbReference>
<proteinExistence type="predicted"/>
<dbReference type="Pfam" id="PF14300">
    <property type="entry name" value="DMP19"/>
    <property type="match status" value="1"/>
</dbReference>
<feature type="domain" description="DNA mimic protein DMP19 C-terminal" evidence="1">
    <location>
        <begin position="24"/>
        <end position="97"/>
    </location>
</feature>
<dbReference type="EMBL" id="FXUG01000025">
    <property type="protein sequence ID" value="SMP78262.1"/>
    <property type="molecule type" value="Genomic_DNA"/>
</dbReference>
<reference evidence="2 3" key="1">
    <citation type="submission" date="2017-05" db="EMBL/GenBank/DDBJ databases">
        <authorList>
            <person name="Varghese N."/>
            <person name="Submissions S."/>
        </authorList>
    </citation>
    <scope>NUCLEOTIDE SEQUENCE [LARGE SCALE GENOMIC DNA]</scope>
    <source>
        <strain evidence="2 3">DSM 25457</strain>
    </source>
</reference>